<evidence type="ECO:0000313" key="2">
    <source>
        <dbReference type="EMBL" id="MBB4140936.1"/>
    </source>
</evidence>
<proteinExistence type="inferred from homology"/>
<dbReference type="AlphaFoldDB" id="A0AA40SRG8"/>
<dbReference type="Gene3D" id="3.30.420.40">
    <property type="match status" value="2"/>
</dbReference>
<evidence type="ECO:0000313" key="3">
    <source>
        <dbReference type="Proteomes" id="UP000549113"/>
    </source>
</evidence>
<keyword evidence="3" id="KW-1185">Reference proteome</keyword>
<dbReference type="GO" id="GO:0004340">
    <property type="term" value="F:glucokinase activity"/>
    <property type="evidence" value="ECO:0007669"/>
    <property type="project" value="UniProtKB-EC"/>
</dbReference>
<comment type="similarity">
    <text evidence="1">Belongs to the ROK (NagC/XylR) family.</text>
</comment>
<accession>A0AA40SRG8</accession>
<dbReference type="InterPro" id="IPR000600">
    <property type="entry name" value="ROK"/>
</dbReference>
<evidence type="ECO:0000256" key="1">
    <source>
        <dbReference type="ARBA" id="ARBA00006479"/>
    </source>
</evidence>
<sequence length="301" mass="29480">MSLLALALDLGGTKLDGALVTDAGAIVADSRVRRATGRDITPERLRAVLAEVVAEVIARVPEDAVVAGAGVGTAGPVDLPGGRIEPVNMPELAGFPLVDAAVEALRAAGVAAPVVVGHDGGCLALAEEWIGAAVAAAASLSIVVSTGIGGGFVVNGALLTGATGNAGHLGQTHVGESTLEEIASGPASVAWARAAGWKGTTGLELGAAAAGGDRLARAAVERSAGAVGVGLADAATLLDLDVISIGGGFSRVSDDYVDLVSTALRSAAELDFARRVTIVRSGLGDDGPLIGAAALVLRGAR</sequence>
<dbReference type="CDD" id="cd23763">
    <property type="entry name" value="ASKHA_ATPase_ROK"/>
    <property type="match status" value="1"/>
</dbReference>
<dbReference type="SUPFAM" id="SSF53067">
    <property type="entry name" value="Actin-like ATPase domain"/>
    <property type="match status" value="1"/>
</dbReference>
<comment type="caution">
    <text evidence="2">The sequence shown here is derived from an EMBL/GenBank/DDBJ whole genome shotgun (WGS) entry which is preliminary data.</text>
</comment>
<name>A0AA40SRG8_9MICO</name>
<dbReference type="InterPro" id="IPR043129">
    <property type="entry name" value="ATPase_NBD"/>
</dbReference>
<dbReference type="Pfam" id="PF00480">
    <property type="entry name" value="ROK"/>
    <property type="match status" value="1"/>
</dbReference>
<reference evidence="2 3" key="1">
    <citation type="submission" date="2020-08" db="EMBL/GenBank/DDBJ databases">
        <title>Sequencing the genomes of 1000 actinobacteria strains.</title>
        <authorList>
            <person name="Klenk H.-P."/>
        </authorList>
    </citation>
    <scope>NUCLEOTIDE SEQUENCE [LARGE SCALE GENOMIC DNA]</scope>
    <source>
        <strain evidence="2 3">DSM 19600</strain>
    </source>
</reference>
<dbReference type="RefSeq" id="WP_183500475.1">
    <property type="nucleotide sequence ID" value="NZ_BAABCO010000004.1"/>
</dbReference>
<dbReference type="PANTHER" id="PTHR18964:SF169">
    <property type="entry name" value="N-ACETYLMANNOSAMINE KINASE"/>
    <property type="match status" value="1"/>
</dbReference>
<dbReference type="PANTHER" id="PTHR18964">
    <property type="entry name" value="ROK (REPRESSOR, ORF, KINASE) FAMILY"/>
    <property type="match status" value="1"/>
</dbReference>
<keyword evidence="2" id="KW-0808">Transferase</keyword>
<dbReference type="EMBL" id="JACIFH010000001">
    <property type="protein sequence ID" value="MBB4140936.1"/>
    <property type="molecule type" value="Genomic_DNA"/>
</dbReference>
<organism evidence="2 3">
    <name type="scientific">Microbacterium invictum</name>
    <dbReference type="NCBI Taxonomy" id="515415"/>
    <lineage>
        <taxon>Bacteria</taxon>
        <taxon>Bacillati</taxon>
        <taxon>Actinomycetota</taxon>
        <taxon>Actinomycetes</taxon>
        <taxon>Micrococcales</taxon>
        <taxon>Microbacteriaceae</taxon>
        <taxon>Microbacterium</taxon>
    </lineage>
</organism>
<gene>
    <name evidence="2" type="ORF">BKA10_002730</name>
</gene>
<dbReference type="EC" id="2.7.1.2" evidence="2"/>
<dbReference type="Proteomes" id="UP000549113">
    <property type="component" value="Unassembled WGS sequence"/>
</dbReference>
<protein>
    <submittedName>
        <fullName evidence="2">Glucokinase</fullName>
        <ecNumber evidence="2">2.7.1.2</ecNumber>
    </submittedName>
</protein>